<accession>A0ABQ7KCG9</accession>
<feature type="region of interest" description="Disordered" evidence="1">
    <location>
        <begin position="310"/>
        <end position="330"/>
    </location>
</feature>
<comment type="caution">
    <text evidence="2">The sequence shown here is derived from an EMBL/GenBank/DDBJ whole genome shotgun (WGS) entry which is preliminary data.</text>
</comment>
<feature type="compositionally biased region" description="Basic and acidic residues" evidence="1">
    <location>
        <begin position="262"/>
        <end position="273"/>
    </location>
</feature>
<proteinExistence type="predicted"/>
<evidence type="ECO:0000313" key="3">
    <source>
        <dbReference type="Proteomes" id="UP001194696"/>
    </source>
</evidence>
<dbReference type="Proteomes" id="UP001194696">
    <property type="component" value="Unassembled WGS sequence"/>
</dbReference>
<sequence length="411" mass="46272">MSSASTASARPAARLRARETSVLVGCPTTRRWRTKTPYRTTLYFKWTERRTGGHGTGTEAENESGEDGYLTDASSRADVTQVPTTTTEKDSGCDSDNNGDDHTSTMALAAFDAGDLDTPRYFSSRTPGTVIRMFGGCIVDGDVDGSPVALVTPLSPHYQVHPRKLTDYDGFTRAWNAINELADFEKEMEYGDQKETMKEFLERMCTGKRKAELDEEQSFEEGEEYAEPRWIESQEMHRSLLRPTRHYDVDDDGTRTPIAQSDSRDHQDVHEADDVTPTTHYTTRTLDRGKYNVQHCDKLALYEYDGIRSYSDDDRYESSPYGYDDKDDSVTEHSNYVESDQDTLYGNVSCCGSNTSGIEGNTGRRGDKAGHGHEDEDLDYGDKEHFLDSEDEMMAIDKLSTHFFSTNETLS</sequence>
<keyword evidence="3" id="KW-1185">Reference proteome</keyword>
<gene>
    <name evidence="2" type="ORF">BGZ96_011488</name>
</gene>
<dbReference type="EMBL" id="JAAAIM010000081">
    <property type="protein sequence ID" value="KAG0295538.1"/>
    <property type="molecule type" value="Genomic_DNA"/>
</dbReference>
<protein>
    <submittedName>
        <fullName evidence="2">Uncharacterized protein</fullName>
    </submittedName>
</protein>
<evidence type="ECO:0000313" key="2">
    <source>
        <dbReference type="EMBL" id="KAG0295538.1"/>
    </source>
</evidence>
<name>A0ABQ7KCG9_9FUNG</name>
<reference evidence="2 3" key="1">
    <citation type="journal article" date="2020" name="Fungal Divers.">
        <title>Resolving the Mortierellaceae phylogeny through synthesis of multi-gene phylogenetics and phylogenomics.</title>
        <authorList>
            <person name="Vandepol N."/>
            <person name="Liber J."/>
            <person name="Desiro A."/>
            <person name="Na H."/>
            <person name="Kennedy M."/>
            <person name="Barry K."/>
            <person name="Grigoriev I.V."/>
            <person name="Miller A.N."/>
            <person name="O'Donnell K."/>
            <person name="Stajich J.E."/>
            <person name="Bonito G."/>
        </authorList>
    </citation>
    <scope>NUCLEOTIDE SEQUENCE [LARGE SCALE GENOMIC DNA]</scope>
    <source>
        <strain evidence="2 3">AD045</strain>
    </source>
</reference>
<feature type="region of interest" description="Disordered" evidence="1">
    <location>
        <begin position="246"/>
        <end position="281"/>
    </location>
</feature>
<evidence type="ECO:0000256" key="1">
    <source>
        <dbReference type="SAM" id="MobiDB-lite"/>
    </source>
</evidence>
<organism evidence="2 3">
    <name type="scientific">Linnemannia gamsii</name>
    <dbReference type="NCBI Taxonomy" id="64522"/>
    <lineage>
        <taxon>Eukaryota</taxon>
        <taxon>Fungi</taxon>
        <taxon>Fungi incertae sedis</taxon>
        <taxon>Mucoromycota</taxon>
        <taxon>Mortierellomycotina</taxon>
        <taxon>Mortierellomycetes</taxon>
        <taxon>Mortierellales</taxon>
        <taxon>Mortierellaceae</taxon>
        <taxon>Linnemannia</taxon>
    </lineage>
</organism>
<feature type="region of interest" description="Disordered" evidence="1">
    <location>
        <begin position="356"/>
        <end position="380"/>
    </location>
</feature>
<feature type="compositionally biased region" description="Polar residues" evidence="1">
    <location>
        <begin position="72"/>
        <end position="86"/>
    </location>
</feature>
<feature type="region of interest" description="Disordered" evidence="1">
    <location>
        <begin position="49"/>
        <end position="101"/>
    </location>
</feature>
<feature type="compositionally biased region" description="Basic and acidic residues" evidence="1">
    <location>
        <begin position="362"/>
        <end position="380"/>
    </location>
</feature>